<evidence type="ECO:0000313" key="2">
    <source>
        <dbReference type="EMBL" id="MZL32280.1"/>
    </source>
</evidence>
<evidence type="ECO:0000313" key="3">
    <source>
        <dbReference type="Proteomes" id="UP000477285"/>
    </source>
</evidence>
<accession>A0A6L8SY73</accession>
<proteinExistence type="predicted"/>
<dbReference type="SUPFAM" id="SSF52540">
    <property type="entry name" value="P-loop containing nucleoside triphosphate hydrolases"/>
    <property type="match status" value="1"/>
</dbReference>
<dbReference type="Gene3D" id="3.40.50.300">
    <property type="entry name" value="P-loop containing nucleotide triphosphate hydrolases"/>
    <property type="match status" value="1"/>
</dbReference>
<sequence>MSKIISTGSTFRIYGDDLVTHNQLPAQIYSIRCSQMTGFYLEKHADIEINEDKIYGVHMEKVNKVLNAFPNFNKNLGVILSGAKGIGKSLFSKILAVEAVKKGLPVIIVDTYIPGIANFIEEIEQEVLVMFDEFDKTFGNIKAADGMANPQTELLTLFDGLAQGKKLYVITCNNLNTLSDYLVNRPGRFHYHFRFDYPTDSEITEYMRDKLHKEYYGEISKVIAFSKRVSLNYDCLRAIAFELNTGLQFQEAIKDMNILHINNTVYIATLYTKDGKKDTEEKSLDLFDKTANHSLYFTIDGKWFYTKFSGVDVRYDFDRHIDFVDGKDIEIVPDDDYDDLTEEEKKKYKAIKIDHIVFARKEEKGLHYNLSV</sequence>
<feature type="domain" description="ATPase AAA-type core" evidence="1">
    <location>
        <begin position="78"/>
        <end position="196"/>
    </location>
</feature>
<name>A0A6L8SY73_9FIRM</name>
<evidence type="ECO:0000259" key="1">
    <source>
        <dbReference type="Pfam" id="PF00004"/>
    </source>
</evidence>
<dbReference type="Proteomes" id="UP000477285">
    <property type="component" value="Unassembled WGS sequence"/>
</dbReference>
<reference evidence="2 3" key="1">
    <citation type="journal article" date="2019" name="Nat. Med.">
        <title>A library of human gut bacterial isolates paired with longitudinal multiomics data enables mechanistic microbiome research.</title>
        <authorList>
            <person name="Poyet M."/>
            <person name="Groussin M."/>
            <person name="Gibbons S.M."/>
            <person name="Avila-Pacheco J."/>
            <person name="Jiang X."/>
            <person name="Kearney S.M."/>
            <person name="Perrotta A.R."/>
            <person name="Berdy B."/>
            <person name="Zhao S."/>
            <person name="Lieberman T.D."/>
            <person name="Swanson P.K."/>
            <person name="Smith M."/>
            <person name="Roesemann S."/>
            <person name="Alexander J.E."/>
            <person name="Rich S.A."/>
            <person name="Livny J."/>
            <person name="Vlamakis H."/>
            <person name="Clish C."/>
            <person name="Bullock K."/>
            <person name="Deik A."/>
            <person name="Scott J."/>
            <person name="Pierce K.A."/>
            <person name="Xavier R.J."/>
            <person name="Alm E.J."/>
        </authorList>
    </citation>
    <scope>NUCLEOTIDE SEQUENCE [LARGE SCALE GENOMIC DNA]</scope>
    <source>
        <strain evidence="2 3">BIOML-A1</strain>
    </source>
</reference>
<dbReference type="RefSeq" id="WP_161233394.1">
    <property type="nucleotide sequence ID" value="NZ_JBCOAA010000018.1"/>
</dbReference>
<gene>
    <name evidence="2" type="ORF">GT728_03485</name>
</gene>
<comment type="caution">
    <text evidence="2">The sequence shown here is derived from an EMBL/GenBank/DDBJ whole genome shotgun (WGS) entry which is preliminary data.</text>
</comment>
<dbReference type="GO" id="GO:0016887">
    <property type="term" value="F:ATP hydrolysis activity"/>
    <property type="evidence" value="ECO:0007669"/>
    <property type="project" value="InterPro"/>
</dbReference>
<dbReference type="GO" id="GO:0005524">
    <property type="term" value="F:ATP binding"/>
    <property type="evidence" value="ECO:0007669"/>
    <property type="project" value="InterPro"/>
</dbReference>
<protein>
    <submittedName>
        <fullName evidence="2">AAA family ATPase</fullName>
    </submittedName>
</protein>
<dbReference type="Pfam" id="PF00004">
    <property type="entry name" value="AAA"/>
    <property type="match status" value="1"/>
</dbReference>
<dbReference type="InterPro" id="IPR003959">
    <property type="entry name" value="ATPase_AAA_core"/>
</dbReference>
<dbReference type="InterPro" id="IPR027417">
    <property type="entry name" value="P-loop_NTPase"/>
</dbReference>
<dbReference type="EMBL" id="WWVQ01000005">
    <property type="protein sequence ID" value="MZL32280.1"/>
    <property type="molecule type" value="Genomic_DNA"/>
</dbReference>
<organism evidence="2 3">
    <name type="scientific">Blautia wexlerae</name>
    <dbReference type="NCBI Taxonomy" id="418240"/>
    <lineage>
        <taxon>Bacteria</taxon>
        <taxon>Bacillati</taxon>
        <taxon>Bacillota</taxon>
        <taxon>Clostridia</taxon>
        <taxon>Lachnospirales</taxon>
        <taxon>Lachnospiraceae</taxon>
        <taxon>Blautia</taxon>
    </lineage>
</organism>
<dbReference type="AlphaFoldDB" id="A0A6L8SY73"/>